<dbReference type="AlphaFoldDB" id="A0A4T0FR15"/>
<dbReference type="CDD" id="cd22748">
    <property type="entry name" value="OTU_OTUD6-like"/>
    <property type="match status" value="1"/>
</dbReference>
<feature type="domain" description="OTU" evidence="2">
    <location>
        <begin position="125"/>
        <end position="295"/>
    </location>
</feature>
<sequence length="328" mass="37159">MVRKRDSIKQKVREVFNVSPTQQPVENAVDDSLEDDLFAQLDAKDEEQPSNATSQTQSIKEDKESEAVEQKKSRKAKREEKRLQEEEAIRQAAFAEANLPENEKLAKEATEEEKIIIQVCSRHTRKMHEISPDGHCLYAAIADQISCDSLMDYSPQKPATYVDMRRVAAEWLRKHSDDFMPFLTTANLAPADGADSNGHEAEGTPMDAEQYEKYCEIVEQTGEWGGHIELLAISRAINKPIHVVQRSTPNVILIGGREGEFEHNPEGIDGIWLSFHTRMYGLGEVGDHLQNWLPRSPNIALQLAQEKGRHPVVVELLDNRIVILKYPQ</sequence>
<reference evidence="3 4" key="1">
    <citation type="submission" date="2019-03" db="EMBL/GenBank/DDBJ databases">
        <title>Sequencing 23 genomes of Wallemia ichthyophaga.</title>
        <authorList>
            <person name="Gostincar C."/>
        </authorList>
    </citation>
    <scope>NUCLEOTIDE SEQUENCE [LARGE SCALE GENOMIC DNA]</scope>
    <source>
        <strain evidence="3 4">EXF-5753</strain>
    </source>
</reference>
<dbReference type="GO" id="GO:0016579">
    <property type="term" value="P:protein deubiquitination"/>
    <property type="evidence" value="ECO:0007669"/>
    <property type="project" value="TreeGrafter"/>
</dbReference>
<keyword evidence="4" id="KW-1185">Reference proteome</keyword>
<dbReference type="EMBL" id="SPNW01000015">
    <property type="protein sequence ID" value="TIA90941.1"/>
    <property type="molecule type" value="Genomic_DNA"/>
</dbReference>
<gene>
    <name evidence="3" type="ORF">E3P99_01350</name>
</gene>
<dbReference type="InterPro" id="IPR003323">
    <property type="entry name" value="OTU_dom"/>
</dbReference>
<dbReference type="InterPro" id="IPR038765">
    <property type="entry name" value="Papain-like_cys_pep_sf"/>
</dbReference>
<dbReference type="PANTHER" id="PTHR12419">
    <property type="entry name" value="OTU DOMAIN CONTAINING PROTEIN"/>
    <property type="match status" value="1"/>
</dbReference>
<evidence type="ECO:0000313" key="4">
    <source>
        <dbReference type="Proteomes" id="UP000310189"/>
    </source>
</evidence>
<protein>
    <recommendedName>
        <fullName evidence="2">OTU domain-containing protein</fullName>
    </recommendedName>
</protein>
<feature type="compositionally biased region" description="Basic and acidic residues" evidence="1">
    <location>
        <begin position="59"/>
        <end position="84"/>
    </location>
</feature>
<name>A0A4T0FR15_9BASI</name>
<dbReference type="OrthoDB" id="415023at2759"/>
<evidence type="ECO:0000259" key="2">
    <source>
        <dbReference type="PROSITE" id="PS50802"/>
    </source>
</evidence>
<dbReference type="PROSITE" id="PS50802">
    <property type="entry name" value="OTU"/>
    <property type="match status" value="1"/>
</dbReference>
<feature type="compositionally biased region" description="Polar residues" evidence="1">
    <location>
        <begin position="49"/>
        <end position="58"/>
    </location>
</feature>
<dbReference type="Gene3D" id="3.90.70.80">
    <property type="match status" value="1"/>
</dbReference>
<dbReference type="InterPro" id="IPR050704">
    <property type="entry name" value="Peptidase_C85-like"/>
</dbReference>
<organism evidence="3 4">
    <name type="scientific">Wallemia hederae</name>
    <dbReference type="NCBI Taxonomy" id="1540922"/>
    <lineage>
        <taxon>Eukaryota</taxon>
        <taxon>Fungi</taxon>
        <taxon>Dikarya</taxon>
        <taxon>Basidiomycota</taxon>
        <taxon>Wallemiomycotina</taxon>
        <taxon>Wallemiomycetes</taxon>
        <taxon>Wallemiales</taxon>
        <taxon>Wallemiaceae</taxon>
        <taxon>Wallemia</taxon>
    </lineage>
</organism>
<dbReference type="GO" id="GO:0004843">
    <property type="term" value="F:cysteine-type deubiquitinase activity"/>
    <property type="evidence" value="ECO:0007669"/>
    <property type="project" value="TreeGrafter"/>
</dbReference>
<evidence type="ECO:0000256" key="1">
    <source>
        <dbReference type="SAM" id="MobiDB-lite"/>
    </source>
</evidence>
<dbReference type="Pfam" id="PF02338">
    <property type="entry name" value="OTU"/>
    <property type="match status" value="1"/>
</dbReference>
<dbReference type="PANTHER" id="PTHR12419:SF10">
    <property type="entry name" value="DEUBIQUITINASE OTUD6B"/>
    <property type="match status" value="1"/>
</dbReference>
<comment type="caution">
    <text evidence="3">The sequence shown here is derived from an EMBL/GenBank/DDBJ whole genome shotgun (WGS) entry which is preliminary data.</text>
</comment>
<feature type="region of interest" description="Disordered" evidence="1">
    <location>
        <begin position="14"/>
        <end position="84"/>
    </location>
</feature>
<accession>A0A4T0FR15</accession>
<dbReference type="SUPFAM" id="SSF54001">
    <property type="entry name" value="Cysteine proteinases"/>
    <property type="match status" value="1"/>
</dbReference>
<feature type="compositionally biased region" description="Acidic residues" evidence="1">
    <location>
        <begin position="28"/>
        <end position="37"/>
    </location>
</feature>
<evidence type="ECO:0000313" key="3">
    <source>
        <dbReference type="EMBL" id="TIA90941.1"/>
    </source>
</evidence>
<dbReference type="Proteomes" id="UP000310189">
    <property type="component" value="Unassembled WGS sequence"/>
</dbReference>
<proteinExistence type="predicted"/>